<dbReference type="Gene3D" id="1.10.510.10">
    <property type="entry name" value="Transferase(Phosphotransferase) domain 1"/>
    <property type="match status" value="1"/>
</dbReference>
<protein>
    <recommendedName>
        <fullName evidence="2">non-specific serine/threonine protein kinase</fullName>
        <ecNumber evidence="2">2.7.11.1</ecNumber>
    </recommendedName>
</protein>
<dbReference type="PROSITE" id="PS00109">
    <property type="entry name" value="PROTEIN_KINASE_TYR"/>
    <property type="match status" value="1"/>
</dbReference>
<dbReference type="PANTHER" id="PTHR48053:SF42">
    <property type="entry name" value="LRR RECEPTOR-LIKE KINASE"/>
    <property type="match status" value="1"/>
</dbReference>
<dbReference type="InterPro" id="IPR000719">
    <property type="entry name" value="Prot_kinase_dom"/>
</dbReference>
<evidence type="ECO:0000256" key="17">
    <source>
        <dbReference type="ARBA" id="ARBA00048679"/>
    </source>
</evidence>
<dbReference type="InterPro" id="IPR008266">
    <property type="entry name" value="Tyr_kinase_AS"/>
</dbReference>
<evidence type="ECO:0000256" key="9">
    <source>
        <dbReference type="ARBA" id="ARBA00022741"/>
    </source>
</evidence>
<keyword evidence="13 18" id="KW-0472">Membrane</keyword>
<keyword evidence="12 18" id="KW-1133">Transmembrane helix</keyword>
<evidence type="ECO:0000256" key="12">
    <source>
        <dbReference type="ARBA" id="ARBA00022989"/>
    </source>
</evidence>
<evidence type="ECO:0000256" key="10">
    <source>
        <dbReference type="ARBA" id="ARBA00022777"/>
    </source>
</evidence>
<evidence type="ECO:0000256" key="15">
    <source>
        <dbReference type="ARBA" id="ARBA00023180"/>
    </source>
</evidence>
<evidence type="ECO:0000256" key="5">
    <source>
        <dbReference type="ARBA" id="ARBA00022679"/>
    </source>
</evidence>
<keyword evidence="10" id="KW-0418">Kinase</keyword>
<dbReference type="Pfam" id="PF00069">
    <property type="entry name" value="Pkinase"/>
    <property type="match status" value="1"/>
</dbReference>
<dbReference type="Gene3D" id="3.80.10.10">
    <property type="entry name" value="Ribonuclease Inhibitor"/>
    <property type="match status" value="3"/>
</dbReference>
<dbReference type="SUPFAM" id="SSF52047">
    <property type="entry name" value="RNI-like"/>
    <property type="match status" value="1"/>
</dbReference>
<dbReference type="Gene3D" id="3.30.200.20">
    <property type="entry name" value="Phosphorylase Kinase, domain 1"/>
    <property type="match status" value="1"/>
</dbReference>
<accession>A0ABU6YNY3</accession>
<dbReference type="Pfam" id="PF23598">
    <property type="entry name" value="LRR_14"/>
    <property type="match status" value="1"/>
</dbReference>
<dbReference type="PROSITE" id="PS51450">
    <property type="entry name" value="LRR"/>
    <property type="match status" value="1"/>
</dbReference>
<dbReference type="InterPro" id="IPR032675">
    <property type="entry name" value="LRR_dom_sf"/>
</dbReference>
<feature type="transmembrane region" description="Helical" evidence="18">
    <location>
        <begin position="602"/>
        <end position="628"/>
    </location>
</feature>
<keyword evidence="8" id="KW-0677">Repeat</keyword>
<keyword evidence="15" id="KW-0325">Glycoprotein</keyword>
<dbReference type="InterPro" id="IPR013210">
    <property type="entry name" value="LRR_N_plant-typ"/>
</dbReference>
<dbReference type="EMBL" id="JASCZI010242639">
    <property type="protein sequence ID" value="MED6211674.1"/>
    <property type="molecule type" value="Genomic_DNA"/>
</dbReference>
<evidence type="ECO:0000313" key="22">
    <source>
        <dbReference type="Proteomes" id="UP001341840"/>
    </source>
</evidence>
<evidence type="ECO:0000256" key="7">
    <source>
        <dbReference type="ARBA" id="ARBA00022729"/>
    </source>
</evidence>
<proteinExistence type="predicted"/>
<keyword evidence="5" id="KW-0808">Transferase</keyword>
<dbReference type="PANTHER" id="PTHR48053">
    <property type="entry name" value="LEUCINE RICH REPEAT FAMILY PROTEIN, EXPRESSED"/>
    <property type="match status" value="1"/>
</dbReference>
<comment type="catalytic activity">
    <reaction evidence="17">
        <text>L-seryl-[protein] + ATP = O-phospho-L-seryl-[protein] + ADP + H(+)</text>
        <dbReference type="Rhea" id="RHEA:17989"/>
        <dbReference type="Rhea" id="RHEA-COMP:9863"/>
        <dbReference type="Rhea" id="RHEA-COMP:11604"/>
        <dbReference type="ChEBI" id="CHEBI:15378"/>
        <dbReference type="ChEBI" id="CHEBI:29999"/>
        <dbReference type="ChEBI" id="CHEBI:30616"/>
        <dbReference type="ChEBI" id="CHEBI:83421"/>
        <dbReference type="ChEBI" id="CHEBI:456216"/>
        <dbReference type="EC" id="2.7.11.1"/>
    </reaction>
</comment>
<dbReference type="SUPFAM" id="SSF56112">
    <property type="entry name" value="Protein kinase-like (PK-like)"/>
    <property type="match status" value="1"/>
</dbReference>
<keyword evidence="6 18" id="KW-0812">Transmembrane</keyword>
<dbReference type="Pfam" id="PF00560">
    <property type="entry name" value="LRR_1"/>
    <property type="match status" value="3"/>
</dbReference>
<feature type="signal peptide" evidence="19">
    <location>
        <begin position="1"/>
        <end position="26"/>
    </location>
</feature>
<dbReference type="PROSITE" id="PS50011">
    <property type="entry name" value="PROTEIN_KINASE_DOM"/>
    <property type="match status" value="1"/>
</dbReference>
<dbReference type="InterPro" id="IPR011009">
    <property type="entry name" value="Kinase-like_dom_sf"/>
</dbReference>
<evidence type="ECO:0000256" key="8">
    <source>
        <dbReference type="ARBA" id="ARBA00022737"/>
    </source>
</evidence>
<evidence type="ECO:0000256" key="16">
    <source>
        <dbReference type="ARBA" id="ARBA00047899"/>
    </source>
</evidence>
<keyword evidence="22" id="KW-1185">Reference proteome</keyword>
<keyword evidence="3" id="KW-0723">Serine/threonine-protein kinase</keyword>
<keyword evidence="4" id="KW-0433">Leucine-rich repeat</keyword>
<organism evidence="21 22">
    <name type="scientific">Stylosanthes scabra</name>
    <dbReference type="NCBI Taxonomy" id="79078"/>
    <lineage>
        <taxon>Eukaryota</taxon>
        <taxon>Viridiplantae</taxon>
        <taxon>Streptophyta</taxon>
        <taxon>Embryophyta</taxon>
        <taxon>Tracheophyta</taxon>
        <taxon>Spermatophyta</taxon>
        <taxon>Magnoliopsida</taxon>
        <taxon>eudicotyledons</taxon>
        <taxon>Gunneridae</taxon>
        <taxon>Pentapetalae</taxon>
        <taxon>rosids</taxon>
        <taxon>fabids</taxon>
        <taxon>Fabales</taxon>
        <taxon>Fabaceae</taxon>
        <taxon>Papilionoideae</taxon>
        <taxon>50 kb inversion clade</taxon>
        <taxon>dalbergioids sensu lato</taxon>
        <taxon>Dalbergieae</taxon>
        <taxon>Pterocarpus clade</taxon>
        <taxon>Stylosanthes</taxon>
    </lineage>
</organism>
<dbReference type="Proteomes" id="UP001341840">
    <property type="component" value="Unassembled WGS sequence"/>
</dbReference>
<evidence type="ECO:0000256" key="4">
    <source>
        <dbReference type="ARBA" id="ARBA00022614"/>
    </source>
</evidence>
<sequence length="968" mass="106965">MPPMSQKPVFMFLLVLVIVKLCSVASEKSEANALLKWKASLDNQSQVVLSSWKNGTSPCTTWTGIQCDTSNSVTAINLENNLLKGTLHALHFSSLPNLLTFNIFNNSFHGTIPPQIGNMSKISRFNFSLNPLDGSIPREMWTLTSLRQLDLSYYSLWNMSKLTTLWLHSNQLSGTIPTSIGNLVNLESLHVQDNQLSGSIPSTIGNMTKLTEIILRNNSFSESIPASMGNLINLEILSLVQNSLSGSIPDTLGNLKGLFYFELSSNMLSGNIPQAINNLTNMIYFLVDNNHLKGHLPPQICLGRSLENLNAQNNHFTGPVPSSLKKCSSILTITLQDNHLEGDISQYFGVYPNLKYIDVSNNKFYGQISTNWSKCDSLENFIIAKNNISGGIPPQIAEATKLGKLHLFSNQLTGNIPKELGKMENLVELKIGNNHLSGNIPSEIGLLQGLSLLHLGGNDLTGIIPKEVVQLPKLLELKLSNNKLEGSIPSDFKSSQPLYSLDLSGNLLNGTIPTVLGELKQLQWLNLSHNNLSGNIPSSFDSMSALISVNISYNQLDGPLPDNRAFLHASIESLKNNKGLCGNVTGLVPCPSSSPRRKSHKVLLLVLLVIFGVLALALCVIAVSVYILCRKAGKKEDPAKEMQPEELFSIWSHDGKLTFEAIIEATNNFDDNYLIGIGGQGSVYRAELPSGMVVAVKKLHPESDAKDKYNLKAFENEIKALTEIRHRNIIKLYGFCQHSRFSFLVYKFLEGGSLDKVLSIEKQAIEFDWERRVNMVKGVANALSYMHHDCKPPIVHRDISSKNILLDSEYEAHVSDFGTAKVLKPGSNWTTLAVTYGYGAPELVQTMEVTEKCDVYSFGVLCFEILLGKHPADLISSLLSPSTASITYNLLLLDVIDQRPSHPEKSVVGEIMLITKWALRCLSQNPQFRPSMHQVSKELMMGKASFDDEHFPIIRLGQLNEELESPLM</sequence>
<comment type="caution">
    <text evidence="21">The sequence shown here is derived from an EMBL/GenBank/DDBJ whole genome shotgun (WGS) entry which is preliminary data.</text>
</comment>
<dbReference type="InterPro" id="IPR051716">
    <property type="entry name" value="Plant_RL_S/T_kinase"/>
</dbReference>
<keyword evidence="14" id="KW-0675">Receptor</keyword>
<feature type="chain" id="PRO_5045844719" description="non-specific serine/threonine protein kinase" evidence="19">
    <location>
        <begin position="27"/>
        <end position="968"/>
    </location>
</feature>
<dbReference type="InterPro" id="IPR001611">
    <property type="entry name" value="Leu-rich_rpt"/>
</dbReference>
<dbReference type="Pfam" id="PF08263">
    <property type="entry name" value="LRRNT_2"/>
    <property type="match status" value="1"/>
</dbReference>
<dbReference type="InterPro" id="IPR055414">
    <property type="entry name" value="LRR_R13L4/SHOC2-like"/>
</dbReference>
<evidence type="ECO:0000256" key="6">
    <source>
        <dbReference type="ARBA" id="ARBA00022692"/>
    </source>
</evidence>
<evidence type="ECO:0000256" key="3">
    <source>
        <dbReference type="ARBA" id="ARBA00022527"/>
    </source>
</evidence>
<dbReference type="SMART" id="SM00369">
    <property type="entry name" value="LRR_TYP"/>
    <property type="match status" value="7"/>
</dbReference>
<evidence type="ECO:0000256" key="1">
    <source>
        <dbReference type="ARBA" id="ARBA00004479"/>
    </source>
</evidence>
<name>A0ABU6YNY3_9FABA</name>
<dbReference type="Pfam" id="PF13855">
    <property type="entry name" value="LRR_8"/>
    <property type="match status" value="1"/>
</dbReference>
<keyword evidence="11" id="KW-0067">ATP-binding</keyword>
<dbReference type="SUPFAM" id="SSF52058">
    <property type="entry name" value="L domain-like"/>
    <property type="match status" value="1"/>
</dbReference>
<evidence type="ECO:0000256" key="14">
    <source>
        <dbReference type="ARBA" id="ARBA00023170"/>
    </source>
</evidence>
<reference evidence="21 22" key="1">
    <citation type="journal article" date="2023" name="Plants (Basel)">
        <title>Bridging the Gap: Combining Genomics and Transcriptomics Approaches to Understand Stylosanthes scabra, an Orphan Legume from the Brazilian Caatinga.</title>
        <authorList>
            <person name="Ferreira-Neto J.R.C."/>
            <person name="da Silva M.D."/>
            <person name="Binneck E."/>
            <person name="de Melo N.F."/>
            <person name="da Silva R.H."/>
            <person name="de Melo A.L.T.M."/>
            <person name="Pandolfi V."/>
            <person name="Bustamante F.O."/>
            <person name="Brasileiro-Vidal A.C."/>
            <person name="Benko-Iseppon A.M."/>
        </authorList>
    </citation>
    <scope>NUCLEOTIDE SEQUENCE [LARGE SCALE GENOMIC DNA]</scope>
    <source>
        <tissue evidence="21">Leaves</tissue>
    </source>
</reference>
<evidence type="ECO:0000256" key="13">
    <source>
        <dbReference type="ARBA" id="ARBA00023136"/>
    </source>
</evidence>
<gene>
    <name evidence="21" type="ORF">PIB30_075988</name>
</gene>
<evidence type="ECO:0000259" key="20">
    <source>
        <dbReference type="PROSITE" id="PS50011"/>
    </source>
</evidence>
<evidence type="ECO:0000256" key="19">
    <source>
        <dbReference type="SAM" id="SignalP"/>
    </source>
</evidence>
<evidence type="ECO:0000256" key="2">
    <source>
        <dbReference type="ARBA" id="ARBA00012513"/>
    </source>
</evidence>
<evidence type="ECO:0000256" key="11">
    <source>
        <dbReference type="ARBA" id="ARBA00022840"/>
    </source>
</evidence>
<comment type="catalytic activity">
    <reaction evidence="16">
        <text>L-threonyl-[protein] + ATP = O-phospho-L-threonyl-[protein] + ADP + H(+)</text>
        <dbReference type="Rhea" id="RHEA:46608"/>
        <dbReference type="Rhea" id="RHEA-COMP:11060"/>
        <dbReference type="Rhea" id="RHEA-COMP:11605"/>
        <dbReference type="ChEBI" id="CHEBI:15378"/>
        <dbReference type="ChEBI" id="CHEBI:30013"/>
        <dbReference type="ChEBI" id="CHEBI:30616"/>
        <dbReference type="ChEBI" id="CHEBI:61977"/>
        <dbReference type="ChEBI" id="CHEBI:456216"/>
        <dbReference type="EC" id="2.7.11.1"/>
    </reaction>
</comment>
<keyword evidence="9" id="KW-0547">Nucleotide-binding</keyword>
<evidence type="ECO:0000313" key="21">
    <source>
        <dbReference type="EMBL" id="MED6211674.1"/>
    </source>
</evidence>
<keyword evidence="7 19" id="KW-0732">Signal</keyword>
<dbReference type="InterPro" id="IPR003591">
    <property type="entry name" value="Leu-rich_rpt_typical-subtyp"/>
</dbReference>
<evidence type="ECO:0000256" key="18">
    <source>
        <dbReference type="SAM" id="Phobius"/>
    </source>
</evidence>
<dbReference type="EC" id="2.7.11.1" evidence="2"/>
<comment type="subcellular location">
    <subcellularLocation>
        <location evidence="1">Membrane</location>
        <topology evidence="1">Single-pass type I membrane protein</topology>
    </subcellularLocation>
</comment>
<feature type="domain" description="Protein kinase" evidence="20">
    <location>
        <begin position="669"/>
        <end position="941"/>
    </location>
</feature>